<keyword evidence="2" id="KW-1185">Reference proteome</keyword>
<dbReference type="EMBL" id="JARQWQ010000015">
    <property type="protein sequence ID" value="KAK2566952.1"/>
    <property type="molecule type" value="Genomic_DNA"/>
</dbReference>
<evidence type="ECO:0000313" key="2">
    <source>
        <dbReference type="Proteomes" id="UP001249851"/>
    </source>
</evidence>
<dbReference type="Proteomes" id="UP001249851">
    <property type="component" value="Unassembled WGS sequence"/>
</dbReference>
<reference evidence="1" key="2">
    <citation type="journal article" date="2023" name="Science">
        <title>Genomic signatures of disease resistance in endangered staghorn corals.</title>
        <authorList>
            <person name="Vollmer S.V."/>
            <person name="Selwyn J.D."/>
            <person name="Despard B.A."/>
            <person name="Roesel C.L."/>
        </authorList>
    </citation>
    <scope>NUCLEOTIDE SEQUENCE</scope>
    <source>
        <strain evidence="1">K2</strain>
    </source>
</reference>
<name>A0AAD9QT91_ACRCE</name>
<protein>
    <submittedName>
        <fullName evidence="1">Uncharacterized protein</fullName>
    </submittedName>
</protein>
<comment type="caution">
    <text evidence="1">The sequence shown here is derived from an EMBL/GenBank/DDBJ whole genome shotgun (WGS) entry which is preliminary data.</text>
</comment>
<dbReference type="AlphaFoldDB" id="A0AAD9QT91"/>
<evidence type="ECO:0000313" key="1">
    <source>
        <dbReference type="EMBL" id="KAK2566952.1"/>
    </source>
</evidence>
<reference evidence="1" key="1">
    <citation type="journal article" date="2023" name="G3 (Bethesda)">
        <title>Whole genome assembly and annotation of the endangered Caribbean coral Acropora cervicornis.</title>
        <authorList>
            <person name="Selwyn J.D."/>
            <person name="Vollmer S.V."/>
        </authorList>
    </citation>
    <scope>NUCLEOTIDE SEQUENCE</scope>
    <source>
        <strain evidence="1">K2</strain>
    </source>
</reference>
<accession>A0AAD9QT91</accession>
<proteinExistence type="predicted"/>
<gene>
    <name evidence="1" type="ORF">P5673_008714</name>
</gene>
<organism evidence="1 2">
    <name type="scientific">Acropora cervicornis</name>
    <name type="common">Staghorn coral</name>
    <dbReference type="NCBI Taxonomy" id="6130"/>
    <lineage>
        <taxon>Eukaryota</taxon>
        <taxon>Metazoa</taxon>
        <taxon>Cnidaria</taxon>
        <taxon>Anthozoa</taxon>
        <taxon>Hexacorallia</taxon>
        <taxon>Scleractinia</taxon>
        <taxon>Astrocoeniina</taxon>
        <taxon>Acroporidae</taxon>
        <taxon>Acropora</taxon>
    </lineage>
</organism>
<sequence>MKYSTSNFMQDRLTHEVFNFYFLKKSPNTGFAMGASNDKLVTDHLGSIDKLISKTLCDGLDVTECRLAGTSTEKPYCLIDPPQWGHIHSLSAHSTCAANTGAVATAGSSTAPNSSAMVALKMEKDKPCTHS</sequence>